<sequence length="157" mass="17451">MPIMSTTVPRHRWLYCEDPKAGKRCARRHTQVQKLPSIAASVMVLKGRAEKRVWINTTRRSAGQDATPWQISDVGLEPLEFTPQTRRISSGSAVCPQTGTVPYLLIGHLYLGRRVRLNLFRLDKYSGLLRRDVHVGLDSGCWPGLGWDGTGGKGKGA</sequence>
<dbReference type="RefSeq" id="XP_064672627.1">
    <property type="nucleotide sequence ID" value="XM_064809796.1"/>
</dbReference>
<keyword evidence="2" id="KW-1185">Reference proteome</keyword>
<gene>
    <name evidence="1" type="ORF">N656DRAFT_479024</name>
</gene>
<protein>
    <submittedName>
        <fullName evidence="1">Uncharacterized protein</fullName>
    </submittedName>
</protein>
<organism evidence="1 2">
    <name type="scientific">Canariomyces notabilis</name>
    <dbReference type="NCBI Taxonomy" id="2074819"/>
    <lineage>
        <taxon>Eukaryota</taxon>
        <taxon>Fungi</taxon>
        <taxon>Dikarya</taxon>
        <taxon>Ascomycota</taxon>
        <taxon>Pezizomycotina</taxon>
        <taxon>Sordariomycetes</taxon>
        <taxon>Sordariomycetidae</taxon>
        <taxon>Sordariales</taxon>
        <taxon>Chaetomiaceae</taxon>
        <taxon>Canariomyces</taxon>
    </lineage>
</organism>
<dbReference type="EMBL" id="MU853335">
    <property type="protein sequence ID" value="KAK4115057.1"/>
    <property type="molecule type" value="Genomic_DNA"/>
</dbReference>
<accession>A0AAN6YV97</accession>
<evidence type="ECO:0000313" key="1">
    <source>
        <dbReference type="EMBL" id="KAK4115057.1"/>
    </source>
</evidence>
<dbReference type="Proteomes" id="UP001302812">
    <property type="component" value="Unassembled WGS sequence"/>
</dbReference>
<evidence type="ECO:0000313" key="2">
    <source>
        <dbReference type="Proteomes" id="UP001302812"/>
    </source>
</evidence>
<name>A0AAN6YV97_9PEZI</name>
<reference evidence="1" key="1">
    <citation type="journal article" date="2023" name="Mol. Phylogenet. Evol.">
        <title>Genome-scale phylogeny and comparative genomics of the fungal order Sordariales.</title>
        <authorList>
            <person name="Hensen N."/>
            <person name="Bonometti L."/>
            <person name="Westerberg I."/>
            <person name="Brannstrom I.O."/>
            <person name="Guillou S."/>
            <person name="Cros-Aarteil S."/>
            <person name="Calhoun S."/>
            <person name="Haridas S."/>
            <person name="Kuo A."/>
            <person name="Mondo S."/>
            <person name="Pangilinan J."/>
            <person name="Riley R."/>
            <person name="LaButti K."/>
            <person name="Andreopoulos B."/>
            <person name="Lipzen A."/>
            <person name="Chen C."/>
            <person name="Yan M."/>
            <person name="Daum C."/>
            <person name="Ng V."/>
            <person name="Clum A."/>
            <person name="Steindorff A."/>
            <person name="Ohm R.A."/>
            <person name="Martin F."/>
            <person name="Silar P."/>
            <person name="Natvig D.O."/>
            <person name="Lalanne C."/>
            <person name="Gautier V."/>
            <person name="Ament-Velasquez S.L."/>
            <person name="Kruys A."/>
            <person name="Hutchinson M.I."/>
            <person name="Powell A.J."/>
            <person name="Barry K."/>
            <person name="Miller A.N."/>
            <person name="Grigoriev I.V."/>
            <person name="Debuchy R."/>
            <person name="Gladieux P."/>
            <person name="Hiltunen Thoren M."/>
            <person name="Johannesson H."/>
        </authorList>
    </citation>
    <scope>NUCLEOTIDE SEQUENCE</scope>
    <source>
        <strain evidence="1">CBS 508.74</strain>
    </source>
</reference>
<dbReference type="GeneID" id="89933920"/>
<reference evidence="1" key="2">
    <citation type="submission" date="2023-05" db="EMBL/GenBank/DDBJ databases">
        <authorList>
            <consortium name="Lawrence Berkeley National Laboratory"/>
            <person name="Steindorff A."/>
            <person name="Hensen N."/>
            <person name="Bonometti L."/>
            <person name="Westerberg I."/>
            <person name="Brannstrom I.O."/>
            <person name="Guillou S."/>
            <person name="Cros-Aarteil S."/>
            <person name="Calhoun S."/>
            <person name="Haridas S."/>
            <person name="Kuo A."/>
            <person name="Mondo S."/>
            <person name="Pangilinan J."/>
            <person name="Riley R."/>
            <person name="Labutti K."/>
            <person name="Andreopoulos B."/>
            <person name="Lipzen A."/>
            <person name="Chen C."/>
            <person name="Yanf M."/>
            <person name="Daum C."/>
            <person name="Ng V."/>
            <person name="Clum A."/>
            <person name="Ohm R."/>
            <person name="Martin F."/>
            <person name="Silar P."/>
            <person name="Natvig D."/>
            <person name="Lalanne C."/>
            <person name="Gautier V."/>
            <person name="Ament-Velasquez S.L."/>
            <person name="Kruys A."/>
            <person name="Hutchinson M.I."/>
            <person name="Powell A.J."/>
            <person name="Barry K."/>
            <person name="Miller A.N."/>
            <person name="Grigoriev I.V."/>
            <person name="Debuchy R."/>
            <person name="Gladieux P."/>
            <person name="Thoren M.H."/>
            <person name="Johannesson H."/>
        </authorList>
    </citation>
    <scope>NUCLEOTIDE SEQUENCE</scope>
    <source>
        <strain evidence="1">CBS 508.74</strain>
    </source>
</reference>
<proteinExistence type="predicted"/>
<dbReference type="AlphaFoldDB" id="A0AAN6YV97"/>
<comment type="caution">
    <text evidence="1">The sequence shown here is derived from an EMBL/GenBank/DDBJ whole genome shotgun (WGS) entry which is preliminary data.</text>
</comment>